<dbReference type="PANTHER" id="PTHR34512:SF30">
    <property type="entry name" value="OUTER MEMBRANE PROTEIN ASSEMBLY FACTOR BAMB"/>
    <property type="match status" value="1"/>
</dbReference>
<organism evidence="7 8">
    <name type="scientific">Xylophilus ampelinus</name>
    <dbReference type="NCBI Taxonomy" id="54067"/>
    <lineage>
        <taxon>Bacteria</taxon>
        <taxon>Pseudomonadati</taxon>
        <taxon>Pseudomonadota</taxon>
        <taxon>Betaproteobacteria</taxon>
        <taxon>Burkholderiales</taxon>
        <taxon>Xylophilus</taxon>
    </lineage>
</organism>
<keyword evidence="5" id="KW-0812">Transmembrane</keyword>
<keyword evidence="1 4" id="KW-0732">Signal</keyword>
<dbReference type="Proteomes" id="UP000247540">
    <property type="component" value="Unassembled WGS sequence"/>
</dbReference>
<keyword evidence="8" id="KW-1185">Reference proteome</keyword>
<dbReference type="SMART" id="SM00564">
    <property type="entry name" value="PQQ"/>
    <property type="match status" value="4"/>
</dbReference>
<comment type="similarity">
    <text evidence="4">Belongs to the BamB family.</text>
</comment>
<dbReference type="HAMAP" id="MF_00923">
    <property type="entry name" value="OM_assembly_BamB"/>
    <property type="match status" value="1"/>
</dbReference>
<evidence type="ECO:0000256" key="4">
    <source>
        <dbReference type="HAMAP-Rule" id="MF_00923"/>
    </source>
</evidence>
<dbReference type="InterPro" id="IPR017687">
    <property type="entry name" value="BamB"/>
</dbReference>
<dbReference type="Pfam" id="PF13360">
    <property type="entry name" value="PQQ_2"/>
    <property type="match status" value="1"/>
</dbReference>
<dbReference type="PANTHER" id="PTHR34512">
    <property type="entry name" value="CELL SURFACE PROTEIN"/>
    <property type="match status" value="1"/>
</dbReference>
<dbReference type="SUPFAM" id="SSF50998">
    <property type="entry name" value="Quinoprotein alcohol dehydrogenase-like"/>
    <property type="match status" value="1"/>
</dbReference>
<evidence type="ECO:0000256" key="3">
    <source>
        <dbReference type="ARBA" id="ARBA00023237"/>
    </source>
</evidence>
<comment type="caution">
    <text evidence="7">The sequence shown here is derived from an EMBL/GenBank/DDBJ whole genome shotgun (WGS) entry which is preliminary data.</text>
</comment>
<reference evidence="7 8" key="1">
    <citation type="submission" date="2018-06" db="EMBL/GenBank/DDBJ databases">
        <title>Genomic Encyclopedia of Type Strains, Phase III (KMG-III): the genomes of soil and plant-associated and newly described type strains.</title>
        <authorList>
            <person name="Whitman W."/>
        </authorList>
    </citation>
    <scope>NUCLEOTIDE SEQUENCE [LARGE SCALE GENOMIC DNA]</scope>
    <source>
        <strain evidence="7 8">CECT 7646</strain>
    </source>
</reference>
<feature type="transmembrane region" description="Helical" evidence="5">
    <location>
        <begin position="20"/>
        <end position="46"/>
    </location>
</feature>
<dbReference type="OrthoDB" id="5173551at2"/>
<dbReference type="Gene3D" id="2.130.10.10">
    <property type="entry name" value="YVTN repeat-like/Quinoprotein amine dehydrogenase"/>
    <property type="match status" value="1"/>
</dbReference>
<comment type="subunit">
    <text evidence="4">Part of the Bam complex.</text>
</comment>
<comment type="function">
    <text evidence="4">Part of the outer membrane protein assembly complex, which is involved in assembly and insertion of beta-barrel proteins into the outer membrane.</text>
</comment>
<keyword evidence="3 4" id="KW-0998">Cell outer membrane</keyword>
<evidence type="ECO:0000313" key="7">
    <source>
        <dbReference type="EMBL" id="PYE79938.1"/>
    </source>
</evidence>
<dbReference type="GO" id="GO:0051205">
    <property type="term" value="P:protein insertion into membrane"/>
    <property type="evidence" value="ECO:0007669"/>
    <property type="project" value="UniProtKB-UniRule"/>
</dbReference>
<gene>
    <name evidence="4" type="primary">bamB</name>
    <name evidence="7" type="ORF">DFQ15_101260</name>
</gene>
<dbReference type="InterPro" id="IPR011047">
    <property type="entry name" value="Quinoprotein_ADH-like_sf"/>
</dbReference>
<dbReference type="InterPro" id="IPR002372">
    <property type="entry name" value="PQQ_rpt_dom"/>
</dbReference>
<dbReference type="InterPro" id="IPR015943">
    <property type="entry name" value="WD40/YVTN_repeat-like_dom_sf"/>
</dbReference>
<evidence type="ECO:0000256" key="5">
    <source>
        <dbReference type="SAM" id="Phobius"/>
    </source>
</evidence>
<evidence type="ECO:0000256" key="2">
    <source>
        <dbReference type="ARBA" id="ARBA00023136"/>
    </source>
</evidence>
<dbReference type="InterPro" id="IPR018391">
    <property type="entry name" value="PQQ_b-propeller_rpt"/>
</dbReference>
<proteinExistence type="inferred from homology"/>
<dbReference type="RefSeq" id="WP_110464212.1">
    <property type="nucleotide sequence ID" value="NZ_JAMOFZ010000002.1"/>
</dbReference>
<name>A0A318SMR2_9BURK</name>
<dbReference type="EMBL" id="QJTC01000001">
    <property type="protein sequence ID" value="PYE79938.1"/>
    <property type="molecule type" value="Genomic_DNA"/>
</dbReference>
<keyword evidence="2 4" id="KW-0472">Membrane</keyword>
<dbReference type="NCBIfam" id="TIGR03300">
    <property type="entry name" value="assembly_YfgL"/>
    <property type="match status" value="1"/>
</dbReference>
<sequence>MTAFANFEQKRPAAGAVLRLAAIIFAASLAGCSMFSGVGSTVGGWFGSKKPEPKELGPNVAVIGVRQAWTTKVGAVGFPLVADVHGSTVTLASSDGNVVALDARTGAELWRASAGAPLSAGVGSDGTLAAVVSTGNEIVAFAGGKQLWRSRLAAESFTPPLVAGGRVFVLAADRSVSAYDGKTGRRLWNQPRPGEPLVLRQAGVLVASGDTLVVGLSGRLSGLNPDNGSLRWEAPIAASRGTNDVERLVDLVGHVNQQDGVLCARAFQSAVGCVDATRGQLLWSKPASGYTGVDGDEQNIYGTESNGFVNAWRRADGERAWSIDRLQYRQLTAPLVLGRSVVFGDGTGLVHFLSRDAGAPLNRLTTDGSGVAAMPVQAEGTLVVVTKSGGVFGFVPE</sequence>
<evidence type="ECO:0000259" key="6">
    <source>
        <dbReference type="Pfam" id="PF13360"/>
    </source>
</evidence>
<dbReference type="AlphaFoldDB" id="A0A318SMR2"/>
<comment type="subcellular location">
    <subcellularLocation>
        <location evidence="4">Cell outer membrane</location>
    </subcellularLocation>
</comment>
<accession>A0A318SMR2</accession>
<feature type="domain" description="Pyrrolo-quinoline quinone repeat" evidence="6">
    <location>
        <begin position="95"/>
        <end position="322"/>
    </location>
</feature>
<dbReference type="GO" id="GO:0043165">
    <property type="term" value="P:Gram-negative-bacterium-type cell outer membrane assembly"/>
    <property type="evidence" value="ECO:0007669"/>
    <property type="project" value="UniProtKB-UniRule"/>
</dbReference>
<evidence type="ECO:0000256" key="1">
    <source>
        <dbReference type="ARBA" id="ARBA00022729"/>
    </source>
</evidence>
<protein>
    <recommendedName>
        <fullName evidence="4">Outer membrane protein assembly factor BamB</fullName>
    </recommendedName>
</protein>
<evidence type="ECO:0000313" key="8">
    <source>
        <dbReference type="Proteomes" id="UP000247540"/>
    </source>
</evidence>
<dbReference type="GO" id="GO:0009279">
    <property type="term" value="C:cell outer membrane"/>
    <property type="evidence" value="ECO:0007669"/>
    <property type="project" value="UniProtKB-SubCell"/>
</dbReference>
<keyword evidence="5" id="KW-1133">Transmembrane helix</keyword>